<feature type="chain" id="PRO_5011991720" evidence="1">
    <location>
        <begin position="30"/>
        <end position="120"/>
    </location>
</feature>
<accession>A0A238KG67</accession>
<organism evidence="2 3">
    <name type="scientific">Pelagimonas varians</name>
    <dbReference type="NCBI Taxonomy" id="696760"/>
    <lineage>
        <taxon>Bacteria</taxon>
        <taxon>Pseudomonadati</taxon>
        <taxon>Pseudomonadota</taxon>
        <taxon>Alphaproteobacteria</taxon>
        <taxon>Rhodobacterales</taxon>
        <taxon>Roseobacteraceae</taxon>
        <taxon>Pelagimonas</taxon>
    </lineage>
</organism>
<feature type="signal peptide" evidence="1">
    <location>
        <begin position="1"/>
        <end position="29"/>
    </location>
</feature>
<dbReference type="Proteomes" id="UP000220836">
    <property type="component" value="Unassembled WGS sequence"/>
</dbReference>
<keyword evidence="3" id="KW-1185">Reference proteome</keyword>
<proteinExistence type="predicted"/>
<name>A0A238KG67_9RHOB</name>
<keyword evidence="1" id="KW-0732">Signal</keyword>
<dbReference type="EMBL" id="FXYH01000007">
    <property type="protein sequence ID" value="SMX41627.1"/>
    <property type="molecule type" value="Genomic_DNA"/>
</dbReference>
<sequence>MIVAMNVILRSLSALTLALVLAVSGQTMVAAQHNAAVVGEMEICTGFGIVTVQMDAEGNPTGPLIVCADFASTLSADAQVAGCLSAPQPIWITLEYGLGTTSRFGRSAPVASARGPPAFV</sequence>
<evidence type="ECO:0000313" key="3">
    <source>
        <dbReference type="Proteomes" id="UP000220836"/>
    </source>
</evidence>
<gene>
    <name evidence="2" type="ORF">PEV8663_02318</name>
</gene>
<dbReference type="AlphaFoldDB" id="A0A238KG67"/>
<evidence type="ECO:0000313" key="2">
    <source>
        <dbReference type="EMBL" id="SMX41627.1"/>
    </source>
</evidence>
<evidence type="ECO:0000256" key="1">
    <source>
        <dbReference type="SAM" id="SignalP"/>
    </source>
</evidence>
<reference evidence="2 3" key="1">
    <citation type="submission" date="2017-05" db="EMBL/GenBank/DDBJ databases">
        <authorList>
            <person name="Song R."/>
            <person name="Chenine A.L."/>
            <person name="Ruprecht R.M."/>
        </authorList>
    </citation>
    <scope>NUCLEOTIDE SEQUENCE [LARGE SCALE GENOMIC DNA]</scope>
    <source>
        <strain evidence="2 3">CECT 8663</strain>
    </source>
</reference>
<protein>
    <submittedName>
        <fullName evidence="2">Uncharacterized protein</fullName>
    </submittedName>
</protein>